<dbReference type="EMBL" id="SMKE01000673">
    <property type="protein sequence ID" value="TDB87494.1"/>
    <property type="molecule type" value="Genomic_DNA"/>
</dbReference>
<proteinExistence type="predicted"/>
<dbReference type="Proteomes" id="UP000295626">
    <property type="component" value="Unassembled WGS sequence"/>
</dbReference>
<evidence type="ECO:0000313" key="1">
    <source>
        <dbReference type="EMBL" id="TDB87494.1"/>
    </source>
</evidence>
<organism evidence="1 2">
    <name type="scientific">Micromonospora fluostatini</name>
    <dbReference type="NCBI Taxonomy" id="1629071"/>
    <lineage>
        <taxon>Bacteria</taxon>
        <taxon>Bacillati</taxon>
        <taxon>Actinomycetota</taxon>
        <taxon>Actinomycetes</taxon>
        <taxon>Micromonosporales</taxon>
        <taxon>Micromonosporaceae</taxon>
        <taxon>Micromonospora</taxon>
    </lineage>
</organism>
<comment type="caution">
    <text evidence="1">The sequence shown here is derived from an EMBL/GenBank/DDBJ whole genome shotgun (WGS) entry which is preliminary data.</text>
</comment>
<gene>
    <name evidence="1" type="ORF">E1091_15740</name>
</gene>
<accession>A0ABY2DE57</accession>
<evidence type="ECO:0000313" key="2">
    <source>
        <dbReference type="Proteomes" id="UP000295626"/>
    </source>
</evidence>
<sequence>MNTRPVVCLDCGRPVRTAVSRARRVGSGCWRERRRAARAQAAPVALPGLGTLAGHGDQAGHDGENLLTGLAAPAAVDDPAARP</sequence>
<name>A0ABY2DE57_9ACTN</name>
<reference evidence="1 2" key="1">
    <citation type="submission" date="2019-02" db="EMBL/GenBank/DDBJ databases">
        <title>Draft genome sequences of novel Actinobacteria.</title>
        <authorList>
            <person name="Sahin N."/>
            <person name="Ay H."/>
            <person name="Saygin H."/>
        </authorList>
    </citation>
    <scope>NUCLEOTIDE SEQUENCE [LARGE SCALE GENOMIC DNA]</scope>
    <source>
        <strain evidence="1 2">JCM 30529</strain>
    </source>
</reference>
<protein>
    <submittedName>
        <fullName evidence="1">Uncharacterized protein</fullName>
    </submittedName>
</protein>
<keyword evidence="2" id="KW-1185">Reference proteome</keyword>